<comment type="caution">
    <text evidence="1">The sequence shown here is derived from an EMBL/GenBank/DDBJ whole genome shotgun (WGS) entry which is preliminary data.</text>
</comment>
<keyword evidence="2" id="KW-1185">Reference proteome</keyword>
<dbReference type="Proteomes" id="UP000796761">
    <property type="component" value="Unassembled WGS sequence"/>
</dbReference>
<accession>A0A8K1GST0</accession>
<evidence type="ECO:0000313" key="2">
    <source>
        <dbReference type="Proteomes" id="UP000796761"/>
    </source>
</evidence>
<dbReference type="AlphaFoldDB" id="A0A8K1GST0"/>
<organism evidence="1 2">
    <name type="scientific">Zosterops borbonicus</name>
    <dbReference type="NCBI Taxonomy" id="364589"/>
    <lineage>
        <taxon>Eukaryota</taxon>
        <taxon>Metazoa</taxon>
        <taxon>Chordata</taxon>
        <taxon>Craniata</taxon>
        <taxon>Vertebrata</taxon>
        <taxon>Euteleostomi</taxon>
        <taxon>Archelosauria</taxon>
        <taxon>Archosauria</taxon>
        <taxon>Dinosauria</taxon>
        <taxon>Saurischia</taxon>
        <taxon>Theropoda</taxon>
        <taxon>Coelurosauria</taxon>
        <taxon>Aves</taxon>
        <taxon>Neognathae</taxon>
        <taxon>Neoaves</taxon>
        <taxon>Telluraves</taxon>
        <taxon>Australaves</taxon>
        <taxon>Passeriformes</taxon>
        <taxon>Sylvioidea</taxon>
        <taxon>Zosteropidae</taxon>
        <taxon>Zosterops</taxon>
    </lineage>
</organism>
<sequence length="91" mass="10353">MGLEIIIILLSGHWTDRPALPNTDHTDGVSCFSRLPTRVGQQRREFFEDSTAKEEQVEKLEARDEKARGGPQAWVLVTVAVIRAFVWFNIT</sequence>
<protein>
    <submittedName>
        <fullName evidence="1">Uncharacterized protein</fullName>
    </submittedName>
</protein>
<gene>
    <name evidence="1" type="ORF">HGM15179_002464</name>
</gene>
<proteinExistence type="predicted"/>
<evidence type="ECO:0000313" key="1">
    <source>
        <dbReference type="EMBL" id="TRZ24636.1"/>
    </source>
</evidence>
<dbReference type="EMBL" id="SWJQ01000043">
    <property type="protein sequence ID" value="TRZ24636.1"/>
    <property type="molecule type" value="Genomic_DNA"/>
</dbReference>
<reference evidence="1" key="1">
    <citation type="submission" date="2019-04" db="EMBL/GenBank/DDBJ databases">
        <title>Genome assembly of Zosterops borbonicus 15179.</title>
        <authorList>
            <person name="Leroy T."/>
            <person name="Anselmetti Y."/>
            <person name="Tilak M.-K."/>
            <person name="Nabholz B."/>
        </authorList>
    </citation>
    <scope>NUCLEOTIDE SEQUENCE</scope>
    <source>
        <strain evidence="1">HGM_15179</strain>
        <tissue evidence="1">Muscle</tissue>
    </source>
</reference>
<name>A0A8K1GST0_9PASS</name>